<dbReference type="PANTHER" id="PTHR48111:SF40">
    <property type="entry name" value="PHOSPHATE REGULON TRANSCRIPTIONAL REGULATORY PROTEIN PHOB"/>
    <property type="match status" value="1"/>
</dbReference>
<dbReference type="InterPro" id="IPR016032">
    <property type="entry name" value="Sig_transdc_resp-reg_C-effctor"/>
</dbReference>
<feature type="domain" description="Response regulatory" evidence="6">
    <location>
        <begin position="7"/>
        <end position="121"/>
    </location>
</feature>
<keyword evidence="3 5" id="KW-0238">DNA-binding</keyword>
<dbReference type="PANTHER" id="PTHR48111">
    <property type="entry name" value="REGULATOR OF RPOS"/>
    <property type="match status" value="1"/>
</dbReference>
<evidence type="ECO:0000256" key="1">
    <source>
        <dbReference type="ARBA" id="ARBA00022553"/>
    </source>
</evidence>
<dbReference type="PROSITE" id="PS50110">
    <property type="entry name" value="RESPONSE_REGULATORY"/>
    <property type="match status" value="1"/>
</dbReference>
<evidence type="ECO:0000256" key="3">
    <source>
        <dbReference type="ARBA" id="ARBA00023125"/>
    </source>
</evidence>
<dbReference type="CDD" id="cd17574">
    <property type="entry name" value="REC_OmpR"/>
    <property type="match status" value="1"/>
</dbReference>
<evidence type="ECO:0000259" key="7">
    <source>
        <dbReference type="PROSITE" id="PS51755"/>
    </source>
</evidence>
<sequence length="243" mass="26752">MQVTTPRIVLVEDDADLRESIVEGLELSGFQVVGVGSGREFYCKLAEAGPFTVAVLDVGLPDQSGLVLAEYCRTNTAMGIIMLTAHDSEDDFFRGYEAGCDLYLTKPFPTRVLAQAITRLLERLATASDTPLQEQDSVAAFRNARWTLDRTAWKLITPANEIIGLTSREMQVLTALLEAPGEPVTRDQLQRLLYPRIDEYSGRALDALVRRLRAKTSHAGGEPIPIKTVHAVGYCLSEPFALL</sequence>
<evidence type="ECO:0000313" key="8">
    <source>
        <dbReference type="EMBL" id="CAH2029837.1"/>
    </source>
</evidence>
<dbReference type="Pfam" id="PF00072">
    <property type="entry name" value="Response_reg"/>
    <property type="match status" value="1"/>
</dbReference>
<dbReference type="InterPro" id="IPR011006">
    <property type="entry name" value="CheY-like_superfamily"/>
</dbReference>
<dbReference type="SMART" id="SM00448">
    <property type="entry name" value="REC"/>
    <property type="match status" value="1"/>
</dbReference>
<protein>
    <submittedName>
        <fullName evidence="8">DNA-binding response regulator</fullName>
    </submittedName>
</protein>
<dbReference type="InterPro" id="IPR001867">
    <property type="entry name" value="OmpR/PhoB-type_DNA-bd"/>
</dbReference>
<reference evidence="8 9" key="1">
    <citation type="submission" date="2022-03" db="EMBL/GenBank/DDBJ databases">
        <authorList>
            <person name="Koch H."/>
        </authorList>
    </citation>
    <scope>NUCLEOTIDE SEQUENCE [LARGE SCALE GENOMIC DNA]</scope>
    <source>
        <strain evidence="8 9">G1</strain>
    </source>
</reference>
<feature type="modified residue" description="4-aspartylphosphate" evidence="4">
    <location>
        <position position="57"/>
    </location>
</feature>
<dbReference type="InterPro" id="IPR001789">
    <property type="entry name" value="Sig_transdc_resp-reg_receiver"/>
</dbReference>
<keyword evidence="1 4" id="KW-0597">Phosphoprotein</keyword>
<feature type="DNA-binding region" description="OmpR/PhoB-type" evidence="5">
    <location>
        <begin position="136"/>
        <end position="238"/>
    </location>
</feature>
<dbReference type="EMBL" id="OW150024">
    <property type="protein sequence ID" value="CAH2029837.1"/>
    <property type="molecule type" value="Genomic_DNA"/>
</dbReference>
<organism evidence="8 9">
    <name type="scientific">Trichlorobacter ammonificans</name>
    <dbReference type="NCBI Taxonomy" id="2916410"/>
    <lineage>
        <taxon>Bacteria</taxon>
        <taxon>Pseudomonadati</taxon>
        <taxon>Thermodesulfobacteriota</taxon>
        <taxon>Desulfuromonadia</taxon>
        <taxon>Geobacterales</taxon>
        <taxon>Geobacteraceae</taxon>
        <taxon>Trichlorobacter</taxon>
    </lineage>
</organism>
<evidence type="ECO:0000313" key="9">
    <source>
        <dbReference type="Proteomes" id="UP001295463"/>
    </source>
</evidence>
<gene>
    <name evidence="8" type="ORF">GEAMG1_0015</name>
</gene>
<dbReference type="SUPFAM" id="SSF52172">
    <property type="entry name" value="CheY-like"/>
    <property type="match status" value="1"/>
</dbReference>
<dbReference type="InterPro" id="IPR039420">
    <property type="entry name" value="WalR-like"/>
</dbReference>
<evidence type="ECO:0000256" key="2">
    <source>
        <dbReference type="ARBA" id="ARBA00023012"/>
    </source>
</evidence>
<accession>A0ABM9D5W4</accession>
<proteinExistence type="predicted"/>
<evidence type="ECO:0000259" key="6">
    <source>
        <dbReference type="PROSITE" id="PS50110"/>
    </source>
</evidence>
<evidence type="ECO:0000256" key="5">
    <source>
        <dbReference type="PROSITE-ProRule" id="PRU01091"/>
    </source>
</evidence>
<name>A0ABM9D5W4_9BACT</name>
<dbReference type="Pfam" id="PF00486">
    <property type="entry name" value="Trans_reg_C"/>
    <property type="match status" value="1"/>
</dbReference>
<dbReference type="Proteomes" id="UP001295463">
    <property type="component" value="Chromosome"/>
</dbReference>
<dbReference type="InterPro" id="IPR036388">
    <property type="entry name" value="WH-like_DNA-bd_sf"/>
</dbReference>
<keyword evidence="2" id="KW-0902">Two-component regulatory system</keyword>
<dbReference type="CDD" id="cd00383">
    <property type="entry name" value="trans_reg_C"/>
    <property type="match status" value="1"/>
</dbReference>
<feature type="domain" description="OmpR/PhoB-type" evidence="7">
    <location>
        <begin position="136"/>
        <end position="238"/>
    </location>
</feature>
<dbReference type="PROSITE" id="PS51755">
    <property type="entry name" value="OMPR_PHOB"/>
    <property type="match status" value="1"/>
</dbReference>
<keyword evidence="9" id="KW-1185">Reference proteome</keyword>
<dbReference type="GO" id="GO:0003677">
    <property type="term" value="F:DNA binding"/>
    <property type="evidence" value="ECO:0007669"/>
    <property type="project" value="UniProtKB-KW"/>
</dbReference>
<dbReference type="SUPFAM" id="SSF46894">
    <property type="entry name" value="C-terminal effector domain of the bipartite response regulators"/>
    <property type="match status" value="1"/>
</dbReference>
<dbReference type="SMART" id="SM00862">
    <property type="entry name" value="Trans_reg_C"/>
    <property type="match status" value="1"/>
</dbReference>
<dbReference type="Gene3D" id="1.10.10.10">
    <property type="entry name" value="Winged helix-like DNA-binding domain superfamily/Winged helix DNA-binding domain"/>
    <property type="match status" value="1"/>
</dbReference>
<evidence type="ECO:0000256" key="4">
    <source>
        <dbReference type="PROSITE-ProRule" id="PRU00169"/>
    </source>
</evidence>
<dbReference type="Gene3D" id="3.40.50.2300">
    <property type="match status" value="1"/>
</dbReference>